<reference evidence="1" key="2">
    <citation type="submission" date="2020-09" db="EMBL/GenBank/DDBJ databases">
        <authorList>
            <person name="Sun Q."/>
            <person name="Ohkuma M."/>
        </authorList>
    </citation>
    <scope>NUCLEOTIDE SEQUENCE</scope>
    <source>
        <strain evidence="1">JCM 19018</strain>
    </source>
</reference>
<dbReference type="EMBL" id="BMPD01000002">
    <property type="protein sequence ID" value="GGK64497.1"/>
    <property type="molecule type" value="Genomic_DNA"/>
</dbReference>
<name>A0A830EPE0_9EURY</name>
<dbReference type="AlphaFoldDB" id="A0A830EPE0"/>
<sequence length="170" mass="18287">MSTDAFAQPKAIGTDVETLVVDAIGTLDAAADEDDHFDAVTTGLFEPSTVSAGVPVRWATPLVESGSRLEIKACVRKRSKGSATVHSSWCFKGKDGGQHGWLVEQAETYLLAVYESDAAKELAAIAVVPASIIDEHLRGRWYDVDRREETCAQLRWSIILNPSIVGGDGV</sequence>
<dbReference type="Proteomes" id="UP000614221">
    <property type="component" value="Unassembled WGS sequence"/>
</dbReference>
<dbReference type="RefSeq" id="WP_188976906.1">
    <property type="nucleotide sequence ID" value="NZ_BMPD01000002.1"/>
</dbReference>
<dbReference type="Pfam" id="PF25941">
    <property type="entry name" value="PDDEXK_16"/>
    <property type="match status" value="1"/>
</dbReference>
<comment type="caution">
    <text evidence="1">The sequence shown here is derived from an EMBL/GenBank/DDBJ whole genome shotgun (WGS) entry which is preliminary data.</text>
</comment>
<gene>
    <name evidence="1" type="ORF">GCM10009067_16160</name>
</gene>
<proteinExistence type="predicted"/>
<accession>A0A830EPE0</accession>
<evidence type="ECO:0000313" key="2">
    <source>
        <dbReference type="Proteomes" id="UP000614221"/>
    </source>
</evidence>
<dbReference type="InterPro" id="IPR058715">
    <property type="entry name" value="PDDEXK_nuclease-rel"/>
</dbReference>
<reference evidence="1" key="1">
    <citation type="journal article" date="2014" name="Int. J. Syst. Evol. Microbiol.">
        <title>Complete genome sequence of Corynebacterium casei LMG S-19264T (=DSM 44701T), isolated from a smear-ripened cheese.</title>
        <authorList>
            <consortium name="US DOE Joint Genome Institute (JGI-PGF)"/>
            <person name="Walter F."/>
            <person name="Albersmeier A."/>
            <person name="Kalinowski J."/>
            <person name="Ruckert C."/>
        </authorList>
    </citation>
    <scope>NUCLEOTIDE SEQUENCE</scope>
    <source>
        <strain evidence="1">JCM 19018</strain>
    </source>
</reference>
<dbReference type="OrthoDB" id="222207at2157"/>
<protein>
    <submittedName>
        <fullName evidence="1">Uncharacterized protein</fullName>
    </submittedName>
</protein>
<evidence type="ECO:0000313" key="1">
    <source>
        <dbReference type="EMBL" id="GGK64497.1"/>
    </source>
</evidence>
<organism evidence="1 2">
    <name type="scientific">Haloarcula sebkhae</name>
    <dbReference type="NCBI Taxonomy" id="932660"/>
    <lineage>
        <taxon>Archaea</taxon>
        <taxon>Methanobacteriati</taxon>
        <taxon>Methanobacteriota</taxon>
        <taxon>Stenosarchaea group</taxon>
        <taxon>Halobacteria</taxon>
        <taxon>Halobacteriales</taxon>
        <taxon>Haloarculaceae</taxon>
        <taxon>Haloarcula</taxon>
    </lineage>
</organism>